<name>A0A1N6G7N8_9BACT</name>
<evidence type="ECO:0000256" key="2">
    <source>
        <dbReference type="ARBA" id="ARBA00022803"/>
    </source>
</evidence>
<dbReference type="OrthoDB" id="1490552at2"/>
<dbReference type="STRING" id="226505.SAMN05444394_3026"/>
<dbReference type="Pfam" id="PF24575">
    <property type="entry name" value="TPR_Slam"/>
    <property type="match status" value="1"/>
</dbReference>
<dbReference type="InterPro" id="IPR057556">
    <property type="entry name" value="TPR_Slam"/>
</dbReference>
<feature type="repeat" description="TPR" evidence="3">
    <location>
        <begin position="195"/>
        <end position="228"/>
    </location>
</feature>
<dbReference type="SUPFAM" id="SSF48452">
    <property type="entry name" value="TPR-like"/>
    <property type="match status" value="1"/>
</dbReference>
<evidence type="ECO:0000313" key="6">
    <source>
        <dbReference type="Proteomes" id="UP000185221"/>
    </source>
</evidence>
<evidence type="ECO:0000313" key="5">
    <source>
        <dbReference type="EMBL" id="SIO03432.1"/>
    </source>
</evidence>
<feature type="domain" description="Surface lipoprotein assembly modifier N-terminal TPR repeats region" evidence="4">
    <location>
        <begin position="171"/>
        <end position="252"/>
    </location>
</feature>
<dbReference type="EMBL" id="FSRC01000002">
    <property type="protein sequence ID" value="SIO03432.1"/>
    <property type="molecule type" value="Genomic_DNA"/>
</dbReference>
<protein>
    <submittedName>
        <fullName evidence="5">Tetratricopeptide repeat-containing protein</fullName>
    </submittedName>
</protein>
<keyword evidence="2 3" id="KW-0802">TPR repeat</keyword>
<dbReference type="PROSITE" id="PS50005">
    <property type="entry name" value="TPR"/>
    <property type="match status" value="1"/>
</dbReference>
<dbReference type="InterPro" id="IPR019734">
    <property type="entry name" value="TPR_rpt"/>
</dbReference>
<dbReference type="PANTHER" id="PTHR45586:SF1">
    <property type="entry name" value="LIPOPOLYSACCHARIDE ASSEMBLY PROTEIN B"/>
    <property type="match status" value="1"/>
</dbReference>
<dbReference type="AlphaFoldDB" id="A0A1N6G7N8"/>
<proteinExistence type="predicted"/>
<dbReference type="Gene3D" id="1.25.40.10">
    <property type="entry name" value="Tetratricopeptide repeat domain"/>
    <property type="match status" value="1"/>
</dbReference>
<gene>
    <name evidence="5" type="ORF">SAMN05444394_3026</name>
</gene>
<dbReference type="PROSITE" id="PS50293">
    <property type="entry name" value="TPR_REGION"/>
    <property type="match status" value="1"/>
</dbReference>
<evidence type="ECO:0000256" key="1">
    <source>
        <dbReference type="ARBA" id="ARBA00022737"/>
    </source>
</evidence>
<keyword evidence="6" id="KW-1185">Reference proteome</keyword>
<dbReference type="PANTHER" id="PTHR45586">
    <property type="entry name" value="TPR REPEAT-CONTAINING PROTEIN PA4667"/>
    <property type="match status" value="1"/>
</dbReference>
<organism evidence="5 6">
    <name type="scientific">Algoriphagus halophilus</name>
    <dbReference type="NCBI Taxonomy" id="226505"/>
    <lineage>
        <taxon>Bacteria</taxon>
        <taxon>Pseudomonadati</taxon>
        <taxon>Bacteroidota</taxon>
        <taxon>Cytophagia</taxon>
        <taxon>Cytophagales</taxon>
        <taxon>Cyclobacteriaceae</taxon>
        <taxon>Algoriphagus</taxon>
    </lineage>
</organism>
<reference evidence="6" key="1">
    <citation type="submission" date="2016-11" db="EMBL/GenBank/DDBJ databases">
        <authorList>
            <person name="Varghese N."/>
            <person name="Submissions S."/>
        </authorList>
    </citation>
    <scope>NUCLEOTIDE SEQUENCE [LARGE SCALE GENOMIC DNA]</scope>
    <source>
        <strain evidence="6">DSM 15292</strain>
    </source>
</reference>
<evidence type="ECO:0000256" key="3">
    <source>
        <dbReference type="PROSITE-ProRule" id="PRU00339"/>
    </source>
</evidence>
<accession>A0A1N6G7N8</accession>
<dbReference type="Proteomes" id="UP000185221">
    <property type="component" value="Unassembled WGS sequence"/>
</dbReference>
<dbReference type="InterPro" id="IPR011990">
    <property type="entry name" value="TPR-like_helical_dom_sf"/>
</dbReference>
<keyword evidence="1" id="KW-0677">Repeat</keyword>
<dbReference type="InterPro" id="IPR051012">
    <property type="entry name" value="CellSynth/LPSAsmb/PSIAsmb"/>
</dbReference>
<dbReference type="RefSeq" id="WP_074225799.1">
    <property type="nucleotide sequence ID" value="NZ_FSRC01000002.1"/>
</dbReference>
<dbReference type="SMART" id="SM00028">
    <property type="entry name" value="TPR"/>
    <property type="match status" value="3"/>
</dbReference>
<sequence>MKKTQLILIVVGIIAIAGLYALPSVVVDNEGEVDAISQDNAGAESSDSNSVAMHEAELTPDQEAAVASLKGRLDNGDSDLNTESLLDSLGSIYQELGKFDSAGYYFGLAADESNNLVLAEKAGESYYEAFTFALDANKVAFTAEQTRKYLTQVLENDPTRLDLKTKVAMTYVSSSNPMQGITMLREILEQDPQNEDALFNMGILAIQSGQYKRAAERFEELIQYHPQNLQGQFYLGVSYFEANQKNKAKAQFEAVKEMTGDEMILSSIQGYLDRL</sequence>
<evidence type="ECO:0000259" key="4">
    <source>
        <dbReference type="Pfam" id="PF24575"/>
    </source>
</evidence>